<proteinExistence type="predicted"/>
<dbReference type="EMBL" id="CP091430">
    <property type="protein sequence ID" value="UVI32074.1"/>
    <property type="molecule type" value="Genomic_DNA"/>
</dbReference>
<reference evidence="1" key="1">
    <citation type="submission" date="2022-01" db="EMBL/GenBank/DDBJ databases">
        <title>Paenibacillus spongiae sp. nov., isolated from marine sponge.</title>
        <authorList>
            <person name="Li Z."/>
            <person name="Zhang M."/>
        </authorList>
    </citation>
    <scope>NUCLEOTIDE SEQUENCE</scope>
    <source>
        <strain evidence="1">PHS-Z3</strain>
    </source>
</reference>
<evidence type="ECO:0000313" key="1">
    <source>
        <dbReference type="EMBL" id="UVI32074.1"/>
    </source>
</evidence>
<gene>
    <name evidence="1" type="ORF">L1F29_09755</name>
</gene>
<dbReference type="Proteomes" id="UP001057877">
    <property type="component" value="Chromosome"/>
</dbReference>
<name>A0ABY5SE66_9BACL</name>
<organism evidence="1 2">
    <name type="scientific">Paenibacillus spongiae</name>
    <dbReference type="NCBI Taxonomy" id="2909671"/>
    <lineage>
        <taxon>Bacteria</taxon>
        <taxon>Bacillati</taxon>
        <taxon>Bacillota</taxon>
        <taxon>Bacilli</taxon>
        <taxon>Bacillales</taxon>
        <taxon>Paenibacillaceae</taxon>
        <taxon>Paenibacillus</taxon>
    </lineage>
</organism>
<sequence length="847" mass="97999">MTNLLDSVYIPSIEASDIYSYVYRDKDIKFDYIGMIPSSLELNKLIQTGLKTSKVKTSDKLLSDDVINVKFRQKVRSAEDLLTVNNKKIADTSRDKTQYINKLKDYNLLLNSKIGDERWQEISNNDLRKLLYVEGFTYKGTRYVVYKRSSAKSRVGQCLFIRESLYNEMINWSRMNLPLDHIEIDYPSLLAYESLVGSSLECLIHINPDNILIVDDVYSKFKWGCTVVRKGDNGYLDSYEEEVEVSNNLFDGESLLDASYFPEGKAMLLLRNHMFKSAAFNTNIQNYLMDHCPASVSYDEWTIEDMFGKPILAKEIHLITTPSSIKALKFSHVVGSESDMWDYWKQIVHNDNCLFGVCKSEKKSKHGTDDNGNVVQQTSYQMINSLPVANIDQMEKLTIFEKQYIDKLKNNDDFFIQHISKSSNSINSNDMFAALYRHNKEIVRTEIFRDFRTREIHNHTRHVSKGKIRLSGDYCTMLGNPMEFLAHAIRRSIQPALHGNEIYTTMFEFDKELTGFRNPHTSPSNVLIVKNTDNADIRKYFNLTNNIVCINAVGFPVLDILSGADYDSDMLLLLDDVHMLQLARNCFSKYKVCVNQVTSSKRKYQVTKFDMAAIDNQLATSQKDIGQVVNQGQLLMSAYWDILNKGECESEVEGLMKKIDVLTVLSGICIDMAKKMYDIEIESEMKHIKATKGLLKEKPLFWKFVSKSKSIKTANYQCPMDFLYQDMTRLTRAEERKNLPLLDLLIKKDIKKADRKQQEKITNYVDNMVNKINEINGENLAEDEKNDVVDNIINYYSWYISKLKVNPETMYSILLKIVKQKSNKIARKMMSVLYKTQTEKFINAYRK</sequence>
<dbReference type="RefSeq" id="WP_258388134.1">
    <property type="nucleotide sequence ID" value="NZ_CP091430.1"/>
</dbReference>
<keyword evidence="2" id="KW-1185">Reference proteome</keyword>
<evidence type="ECO:0000313" key="2">
    <source>
        <dbReference type="Proteomes" id="UP001057877"/>
    </source>
</evidence>
<accession>A0ABY5SE66</accession>
<protein>
    <submittedName>
        <fullName evidence="1">Uncharacterized protein</fullName>
    </submittedName>
</protein>